<dbReference type="SUPFAM" id="SSF53098">
    <property type="entry name" value="Ribonuclease H-like"/>
    <property type="match status" value="1"/>
</dbReference>
<dbReference type="InterPro" id="IPR008906">
    <property type="entry name" value="HATC_C_dom"/>
</dbReference>
<reference evidence="3" key="2">
    <citation type="submission" date="2021-02" db="EMBL/GenBank/DDBJ databases">
        <title>Aspergillus chevalieri M1 genome sequence.</title>
        <authorList>
            <person name="Kadooka C."/>
            <person name="Mori K."/>
            <person name="Futagami T."/>
        </authorList>
    </citation>
    <scope>NUCLEOTIDE SEQUENCE</scope>
    <source>
        <strain evidence="3">M1</strain>
    </source>
</reference>
<evidence type="ECO:0000256" key="1">
    <source>
        <dbReference type="SAM" id="MobiDB-lite"/>
    </source>
</evidence>
<accession>A0A7R7VH55</accession>
<proteinExistence type="predicted"/>
<reference evidence="3" key="1">
    <citation type="submission" date="2021-01" db="EMBL/GenBank/DDBJ databases">
        <authorList>
            <consortium name="Aspergillus chevalieri M1 genome sequencing consortium"/>
            <person name="Kazuki M."/>
            <person name="Futagami T."/>
        </authorList>
    </citation>
    <scope>NUCLEOTIDE SEQUENCE</scope>
    <source>
        <strain evidence="3">M1</strain>
    </source>
</reference>
<dbReference type="GO" id="GO:0046983">
    <property type="term" value="F:protein dimerization activity"/>
    <property type="evidence" value="ECO:0007669"/>
    <property type="project" value="InterPro"/>
</dbReference>
<dbReference type="KEGG" id="ache:ACHE_20104A"/>
<evidence type="ECO:0000313" key="3">
    <source>
        <dbReference type="EMBL" id="BCR84646.1"/>
    </source>
</evidence>
<dbReference type="AlphaFoldDB" id="A0A7R7VH55"/>
<dbReference type="Pfam" id="PF05699">
    <property type="entry name" value="Dimer_Tnp_hAT"/>
    <property type="match status" value="1"/>
</dbReference>
<gene>
    <name evidence="3" type="ORF">ACHE_20104A</name>
</gene>
<protein>
    <recommendedName>
        <fullName evidence="2">HAT C-terminal dimerisation domain-containing protein</fullName>
    </recommendedName>
</protein>
<dbReference type="InterPro" id="IPR012337">
    <property type="entry name" value="RNaseH-like_sf"/>
</dbReference>
<organism evidence="3 4">
    <name type="scientific">Aspergillus chevalieri</name>
    <name type="common">Eurotium chevalieri</name>
    <dbReference type="NCBI Taxonomy" id="182096"/>
    <lineage>
        <taxon>Eukaryota</taxon>
        <taxon>Fungi</taxon>
        <taxon>Dikarya</taxon>
        <taxon>Ascomycota</taxon>
        <taxon>Pezizomycotina</taxon>
        <taxon>Eurotiomycetes</taxon>
        <taxon>Eurotiomycetidae</taxon>
        <taxon>Eurotiales</taxon>
        <taxon>Aspergillaceae</taxon>
        <taxon>Aspergillus</taxon>
        <taxon>Aspergillus subgen. Aspergillus</taxon>
    </lineage>
</organism>
<dbReference type="EMBL" id="AP024417">
    <property type="protein sequence ID" value="BCR84646.1"/>
    <property type="molecule type" value="Genomic_DNA"/>
</dbReference>
<dbReference type="GeneID" id="66979005"/>
<keyword evidence="4" id="KW-1185">Reference proteome</keyword>
<dbReference type="RefSeq" id="XP_043133168.1">
    <property type="nucleotide sequence ID" value="XM_043284369.1"/>
</dbReference>
<feature type="region of interest" description="Disordered" evidence="1">
    <location>
        <begin position="162"/>
        <end position="234"/>
    </location>
</feature>
<evidence type="ECO:0000313" key="4">
    <source>
        <dbReference type="Proteomes" id="UP000637239"/>
    </source>
</evidence>
<evidence type="ECO:0000259" key="2">
    <source>
        <dbReference type="Pfam" id="PF05699"/>
    </source>
</evidence>
<dbReference type="PANTHER" id="PTHR47611">
    <property type="entry name" value="HAT DIMERISATION DOMAIN, C-TERMINAL"/>
    <property type="match status" value="1"/>
</dbReference>
<feature type="domain" description="HAT C-terminal dimerisation" evidence="2">
    <location>
        <begin position="34"/>
        <end position="107"/>
    </location>
</feature>
<name>A0A7R7VH55_ASPCH</name>
<sequence length="234" mass="26837">MHQPSTSPTSELEMLLNSTTPRSQHSQTRKNNDELTQYLERGLVYTPPRLFWKEHELEFPALSSLARDILSIPASGAGVERLFNSARDICHYRRGNLKSDTIKDLMMYMCTSKFEIKQEELDLIKEYLSAGEITGIEEEKALSQPQEDLEPISDNEEDDILYNSQPAAPSERALGKRCRSISSEPRDEIDHELDDDDGDHPLPNIPEEKSSMQARSRRVRKQPKMPAGFEIDRY</sequence>
<dbReference type="PANTHER" id="PTHR47611:SF1">
    <property type="entry name" value="CCHC-TYPE DOMAIN-CONTAINING PROTEIN"/>
    <property type="match status" value="1"/>
</dbReference>
<dbReference type="Proteomes" id="UP000637239">
    <property type="component" value="Chromosome 2"/>
</dbReference>